<dbReference type="SUPFAM" id="SSF54506">
    <property type="entry name" value="Diaminopimelate epimerase-like"/>
    <property type="match status" value="1"/>
</dbReference>
<sequence>MDSLHIQTVEMHTGGEPLRILKSGLPEVHGATLLDKFKYCLENIDHVRKFLMQEPRGHKDMFGVYLVQPDIEEAALACIFINSGGYSTMCGHVTIALGRYAVDRGLIRAPTSPVTRFLLQCPCGPVEVLVDYKDGKAGAVAFCSVPSFLNAKDVIRGSLKLTHPDSPDLAVLHGTILIDGNDVAGKSENAQVCVFGERQVDRSPCGSGTTARAAQLFFRGQLKLNEARDFRGPTGSTFKATVVKEVKYGPHDAVVVEVSSKGFYSGECEF</sequence>
<keyword evidence="5" id="KW-1185">Reference proteome</keyword>
<dbReference type="InterPro" id="IPR008794">
    <property type="entry name" value="Pro_racemase_fam"/>
</dbReference>
<gene>
    <name evidence="4" type="ORF">MAR_001535</name>
</gene>
<dbReference type="PANTHER" id="PTHR33442:SF1">
    <property type="entry name" value="TRANS-3-HYDROXY-L-PROLINE DEHYDRATASE"/>
    <property type="match status" value="1"/>
</dbReference>
<protein>
    <recommendedName>
        <fullName evidence="3">trans-L-3-hydroxyproline dehydratase</fullName>
        <ecNumber evidence="3">4.2.1.77</ecNumber>
    </recommendedName>
</protein>
<evidence type="ECO:0000313" key="5">
    <source>
        <dbReference type="Proteomes" id="UP001164746"/>
    </source>
</evidence>
<dbReference type="Proteomes" id="UP001164746">
    <property type="component" value="Chromosome 11"/>
</dbReference>
<dbReference type="PANTHER" id="PTHR33442">
    <property type="entry name" value="TRANS-3-HYDROXY-L-PROLINE DEHYDRATASE"/>
    <property type="match status" value="1"/>
</dbReference>
<dbReference type="EMBL" id="CP111022">
    <property type="protein sequence ID" value="WAR19697.1"/>
    <property type="molecule type" value="Genomic_DNA"/>
</dbReference>
<organism evidence="4 5">
    <name type="scientific">Mya arenaria</name>
    <name type="common">Soft-shell clam</name>
    <dbReference type="NCBI Taxonomy" id="6604"/>
    <lineage>
        <taxon>Eukaryota</taxon>
        <taxon>Metazoa</taxon>
        <taxon>Spiralia</taxon>
        <taxon>Lophotrochozoa</taxon>
        <taxon>Mollusca</taxon>
        <taxon>Bivalvia</taxon>
        <taxon>Autobranchia</taxon>
        <taxon>Heteroconchia</taxon>
        <taxon>Euheterodonta</taxon>
        <taxon>Imparidentia</taxon>
        <taxon>Neoheterodontei</taxon>
        <taxon>Myida</taxon>
        <taxon>Myoidea</taxon>
        <taxon>Myidae</taxon>
        <taxon>Mya</taxon>
    </lineage>
</organism>
<accession>A0ABY7FDQ1</accession>
<dbReference type="Pfam" id="PF05544">
    <property type="entry name" value="Pro_racemase"/>
    <property type="match status" value="1"/>
</dbReference>
<dbReference type="EC" id="4.2.1.77" evidence="3"/>
<evidence type="ECO:0000256" key="2">
    <source>
        <dbReference type="ARBA" id="ARBA00007529"/>
    </source>
</evidence>
<comment type="catalytic activity">
    <reaction evidence="1">
        <text>trans-3-hydroxy-L-proline = 1-pyrroline-2-carboxylate + H2O</text>
        <dbReference type="Rhea" id="RHEA:10320"/>
        <dbReference type="ChEBI" id="CHEBI:15377"/>
        <dbReference type="ChEBI" id="CHEBI:39785"/>
        <dbReference type="ChEBI" id="CHEBI:57938"/>
        <dbReference type="EC" id="4.2.1.77"/>
    </reaction>
</comment>
<reference evidence="4" key="1">
    <citation type="submission" date="2022-11" db="EMBL/GenBank/DDBJ databases">
        <title>Centuries of genome instability and evolution in soft-shell clam transmissible cancer (bioRxiv).</title>
        <authorList>
            <person name="Hart S.F.M."/>
            <person name="Yonemitsu M.A."/>
            <person name="Giersch R.M."/>
            <person name="Beal B.F."/>
            <person name="Arriagada G."/>
            <person name="Davis B.W."/>
            <person name="Ostrander E.A."/>
            <person name="Goff S.P."/>
            <person name="Metzger M.J."/>
        </authorList>
    </citation>
    <scope>NUCLEOTIDE SEQUENCE</scope>
    <source>
        <strain evidence="4">MELC-2E11</strain>
        <tissue evidence="4">Siphon/mantle</tissue>
    </source>
</reference>
<comment type="similarity">
    <text evidence="2">Belongs to the proline racemase family.</text>
</comment>
<name>A0ABY7FDQ1_MYAAR</name>
<dbReference type="Gene3D" id="3.10.310.10">
    <property type="entry name" value="Diaminopimelate Epimerase, Chain A, domain 1"/>
    <property type="match status" value="2"/>
</dbReference>
<evidence type="ECO:0000256" key="3">
    <source>
        <dbReference type="ARBA" id="ARBA00013105"/>
    </source>
</evidence>
<feature type="non-terminal residue" evidence="4">
    <location>
        <position position="1"/>
    </location>
</feature>
<evidence type="ECO:0000256" key="1">
    <source>
        <dbReference type="ARBA" id="ARBA00001148"/>
    </source>
</evidence>
<dbReference type="PIRSF" id="PIRSF029792">
    <property type="entry name" value="Pro_racemase"/>
    <property type="match status" value="1"/>
</dbReference>
<proteinExistence type="inferred from homology"/>
<evidence type="ECO:0000313" key="4">
    <source>
        <dbReference type="EMBL" id="WAR19697.1"/>
    </source>
</evidence>